<reference evidence="2 3" key="1">
    <citation type="submission" date="2016-11" db="EMBL/GenBank/DDBJ databases">
        <authorList>
            <person name="Varghese N."/>
            <person name="Submissions S."/>
        </authorList>
    </citation>
    <scope>NUCLEOTIDE SEQUENCE [LARGE SCALE GENOMIC DNA]</scope>
    <source>
        <strain evidence="2 3">DSM 22613</strain>
    </source>
</reference>
<comment type="caution">
    <text evidence="2">The sequence shown here is derived from an EMBL/GenBank/DDBJ whole genome shotgun (WGS) entry which is preliminary data.</text>
</comment>
<dbReference type="EMBL" id="FQWA01000014">
    <property type="protein sequence ID" value="SHF86682.1"/>
    <property type="molecule type" value="Genomic_DNA"/>
</dbReference>
<evidence type="ECO:0000256" key="1">
    <source>
        <dbReference type="SAM" id="MobiDB-lite"/>
    </source>
</evidence>
<accession>A0AAX2F410</accession>
<sequence length="118" mass="12584">MYILPVLSLRMNKKNTTFWLLPLLLSLVVTMFSGCNNTENSVINDDDAPADAKGSLVSFGLSTSQYSEGSPASRAAGSNEGRVVSSSTENLGNGLEALVEVIETGLYDKNVLKILVTI</sequence>
<protein>
    <submittedName>
        <fullName evidence="2">Uncharacterized protein</fullName>
    </submittedName>
</protein>
<gene>
    <name evidence="2" type="ORF">SAMN05444364_1141</name>
</gene>
<proteinExistence type="predicted"/>
<evidence type="ECO:0000313" key="3">
    <source>
        <dbReference type="Proteomes" id="UP000184105"/>
    </source>
</evidence>
<keyword evidence="3" id="KW-1185">Reference proteome</keyword>
<evidence type="ECO:0000313" key="2">
    <source>
        <dbReference type="EMBL" id="SHF86682.1"/>
    </source>
</evidence>
<dbReference type="AlphaFoldDB" id="A0AAX2F410"/>
<dbReference type="Proteomes" id="UP000184105">
    <property type="component" value="Unassembled WGS sequence"/>
</dbReference>
<feature type="region of interest" description="Disordered" evidence="1">
    <location>
        <begin position="62"/>
        <end position="88"/>
    </location>
</feature>
<name>A0AAX2F410_9BACT</name>
<organism evidence="2 3">
    <name type="scientific">Prevotella scopos JCM 17725</name>
    <dbReference type="NCBI Taxonomy" id="1236518"/>
    <lineage>
        <taxon>Bacteria</taxon>
        <taxon>Pseudomonadati</taxon>
        <taxon>Bacteroidota</taxon>
        <taxon>Bacteroidia</taxon>
        <taxon>Bacteroidales</taxon>
        <taxon>Prevotellaceae</taxon>
        <taxon>Prevotella</taxon>
    </lineage>
</organism>